<protein>
    <submittedName>
        <fullName evidence="3">Stem cell self-renewal protein Piwi</fullName>
    </submittedName>
</protein>
<dbReference type="Gene3D" id="3.30.420.10">
    <property type="entry name" value="Ribonuclease H-like superfamily/Ribonuclease H"/>
    <property type="match status" value="1"/>
</dbReference>
<accession>A0ABR1SV84</accession>
<evidence type="ECO:0000313" key="3">
    <source>
        <dbReference type="EMBL" id="KAK8038235.1"/>
    </source>
</evidence>
<dbReference type="InterPro" id="IPR014811">
    <property type="entry name" value="ArgoL1"/>
</dbReference>
<dbReference type="CDD" id="cd02846">
    <property type="entry name" value="PAZ_argonaute_like"/>
    <property type="match status" value="1"/>
</dbReference>
<dbReference type="Pfam" id="PF08699">
    <property type="entry name" value="ArgoL1"/>
    <property type="match status" value="1"/>
</dbReference>
<dbReference type="SMART" id="SM00950">
    <property type="entry name" value="Piwi"/>
    <property type="match status" value="1"/>
</dbReference>
<dbReference type="EMBL" id="JAQQWL010000016">
    <property type="protein sequence ID" value="KAK8038235.1"/>
    <property type="molecule type" value="Genomic_DNA"/>
</dbReference>
<organism evidence="3 4">
    <name type="scientific">Apiospora phragmitis</name>
    <dbReference type="NCBI Taxonomy" id="2905665"/>
    <lineage>
        <taxon>Eukaryota</taxon>
        <taxon>Fungi</taxon>
        <taxon>Dikarya</taxon>
        <taxon>Ascomycota</taxon>
        <taxon>Pezizomycotina</taxon>
        <taxon>Sordariomycetes</taxon>
        <taxon>Xylariomycetidae</taxon>
        <taxon>Amphisphaeriales</taxon>
        <taxon>Apiosporaceae</taxon>
        <taxon>Apiospora</taxon>
    </lineage>
</organism>
<feature type="domain" description="Piwi" evidence="2">
    <location>
        <begin position="676"/>
        <end position="857"/>
    </location>
</feature>
<feature type="compositionally biased region" description="Basic and acidic residues" evidence="1">
    <location>
        <begin position="587"/>
        <end position="632"/>
    </location>
</feature>
<name>A0ABR1SV84_9PEZI</name>
<gene>
    <name evidence="3" type="ORF">PG994_015002</name>
</gene>
<dbReference type="GeneID" id="92099474"/>
<keyword evidence="4" id="KW-1185">Reference proteome</keyword>
<sequence length="887" mass="99259">MQALNTLGVPTGEYATDFKSQVILLQEATPTKTECKEDFTNERGVVQTYNFKLTGETDISFSQLERFLSRDQTLPAADSNPYTCFSEVLDAAGIVLGHSARSNPNINSLRSGRYFPFAPVPTGHGCVLPNSLMVIRGYFQSVRPASTPSPYLLLNTNVAYGVFRQASKLDEVIEAQKGPKSRDKLLENLNRQLAKAKIIYSAPGLGSKPSKELNKVMLGLADSRRSQAPNLVPFLTGVRFGSPKQVRFLFNGGGNMSDRLKTWYGKLDNKSGGYITVYDYFTMQFGKTLREDLPLIDIGTPLRPIFVPAELCKIRPGQLVASKLDAAGSSAMIEFACKKPADNQQFIKTLGRQVLQLDNNQTLVNFGLRVAYNLIEADCRLLYAPVVKYRNKNVNALSQNGGGRWYRPNEVKKGIVGKVFKPSMERIEWMYVHIHDRSPSQQEVQGIDGEVQALWKHLQDNMGLTISPWSSSLGIQIVGGAEEMQGRELGKEFQKRMQNKTLPKYLAVILPSEGPVLYRAIKFLGDHKLLKKQPAIRDGLGFKLNLKAGGVNHQLTGKHLPSLLTSDKNMFAGYDVTHPTNFDSDDEKASSSEDTKGEEKPPNSRGPQDEEKAVASKMKSPELDPPRAHDKRLPPSQIALVASVDEHLVTWTNPGKKELLGEELYNHFRSRLELYYEKNEKKLPESVVIYRDGVSEGQYEQVTGIELPRIRRAYEDICKKHKKESIAVTLVVAVKRHQTRFYPKDGRTADSKGNPMAGTVVDNTVTAKRHWDFYLQSHAAIKGKCNCVAASQRGLRTARPAHYTVLHDKVFGMAVDQLEQVTHCISYAFGRATKAVSLCTPAYYADMACTRARTHMWELYDGEPGVQVDEVLRRSVHDRLKDTMYYI</sequence>
<dbReference type="InterPro" id="IPR003165">
    <property type="entry name" value="Piwi"/>
</dbReference>
<feature type="region of interest" description="Disordered" evidence="1">
    <location>
        <begin position="576"/>
        <end position="632"/>
    </location>
</feature>
<dbReference type="InterPro" id="IPR003100">
    <property type="entry name" value="PAZ_dom"/>
</dbReference>
<reference evidence="3 4" key="1">
    <citation type="submission" date="2023-01" db="EMBL/GenBank/DDBJ databases">
        <title>Analysis of 21 Apiospora genomes using comparative genomics revels a genus with tremendous synthesis potential of carbohydrate active enzymes and secondary metabolites.</title>
        <authorList>
            <person name="Sorensen T."/>
        </authorList>
    </citation>
    <scope>NUCLEOTIDE SEQUENCE [LARGE SCALE GENOMIC DNA]</scope>
    <source>
        <strain evidence="3 4">CBS 135458</strain>
    </source>
</reference>
<dbReference type="RefSeq" id="XP_066708087.1">
    <property type="nucleotide sequence ID" value="XM_066866411.1"/>
</dbReference>
<dbReference type="InterPro" id="IPR036397">
    <property type="entry name" value="RNaseH_sf"/>
</dbReference>
<dbReference type="Pfam" id="PF02170">
    <property type="entry name" value="PAZ"/>
    <property type="match status" value="1"/>
</dbReference>
<comment type="caution">
    <text evidence="3">The sequence shown here is derived from an EMBL/GenBank/DDBJ whole genome shotgun (WGS) entry which is preliminary data.</text>
</comment>
<dbReference type="PANTHER" id="PTHR22891">
    <property type="entry name" value="EUKARYOTIC TRANSLATION INITIATION FACTOR 2C"/>
    <property type="match status" value="1"/>
</dbReference>
<dbReference type="Pfam" id="PF02171">
    <property type="entry name" value="Piwi"/>
    <property type="match status" value="1"/>
</dbReference>
<dbReference type="InterPro" id="IPR036085">
    <property type="entry name" value="PAZ_dom_sf"/>
</dbReference>
<dbReference type="PROSITE" id="PS50822">
    <property type="entry name" value="PIWI"/>
    <property type="match status" value="1"/>
</dbReference>
<proteinExistence type="predicted"/>
<dbReference type="SUPFAM" id="SSF53098">
    <property type="entry name" value="Ribonuclease H-like"/>
    <property type="match status" value="1"/>
</dbReference>
<evidence type="ECO:0000259" key="2">
    <source>
        <dbReference type="PROSITE" id="PS50822"/>
    </source>
</evidence>
<evidence type="ECO:0000313" key="4">
    <source>
        <dbReference type="Proteomes" id="UP001480595"/>
    </source>
</evidence>
<dbReference type="SUPFAM" id="SSF101690">
    <property type="entry name" value="PAZ domain"/>
    <property type="match status" value="1"/>
</dbReference>
<evidence type="ECO:0000256" key="1">
    <source>
        <dbReference type="SAM" id="MobiDB-lite"/>
    </source>
</evidence>
<dbReference type="Gene3D" id="2.170.260.10">
    <property type="entry name" value="paz domain"/>
    <property type="match status" value="1"/>
</dbReference>
<dbReference type="SMART" id="SM01163">
    <property type="entry name" value="DUF1785"/>
    <property type="match status" value="1"/>
</dbReference>
<dbReference type="InterPro" id="IPR012337">
    <property type="entry name" value="RNaseH-like_sf"/>
</dbReference>
<dbReference type="Proteomes" id="UP001480595">
    <property type="component" value="Unassembled WGS sequence"/>
</dbReference>
<dbReference type="Gene3D" id="3.40.50.2300">
    <property type="match status" value="1"/>
</dbReference>